<dbReference type="AlphaFoldDB" id="A0AAE0YGM0"/>
<dbReference type="Proteomes" id="UP001283361">
    <property type="component" value="Unassembled WGS sequence"/>
</dbReference>
<evidence type="ECO:0000313" key="1">
    <source>
        <dbReference type="EMBL" id="KAK3744326.1"/>
    </source>
</evidence>
<gene>
    <name evidence="1" type="ORF">RRG08_030409</name>
</gene>
<proteinExistence type="predicted"/>
<accession>A0AAE0YGM0</accession>
<evidence type="ECO:0000313" key="2">
    <source>
        <dbReference type="Proteomes" id="UP001283361"/>
    </source>
</evidence>
<organism evidence="1 2">
    <name type="scientific">Elysia crispata</name>
    <name type="common">lettuce slug</name>
    <dbReference type="NCBI Taxonomy" id="231223"/>
    <lineage>
        <taxon>Eukaryota</taxon>
        <taxon>Metazoa</taxon>
        <taxon>Spiralia</taxon>
        <taxon>Lophotrochozoa</taxon>
        <taxon>Mollusca</taxon>
        <taxon>Gastropoda</taxon>
        <taxon>Heterobranchia</taxon>
        <taxon>Euthyneura</taxon>
        <taxon>Panpulmonata</taxon>
        <taxon>Sacoglossa</taxon>
        <taxon>Placobranchoidea</taxon>
        <taxon>Plakobranchidae</taxon>
        <taxon>Elysia</taxon>
    </lineage>
</organism>
<comment type="caution">
    <text evidence="1">The sequence shown here is derived from an EMBL/GenBank/DDBJ whole genome shotgun (WGS) entry which is preliminary data.</text>
</comment>
<protein>
    <submittedName>
        <fullName evidence="1">Uncharacterized protein</fullName>
    </submittedName>
</protein>
<name>A0AAE0YGM0_9GAST</name>
<sequence>MRGDARWSTSGDSLDKSISSVVTVAIWTFKSLLRHYIGVAESRAYKQGQAASRGLGNAVSSWQTKERHRCVKDALSTSALSLTVFEPENLVA</sequence>
<dbReference type="EMBL" id="JAWDGP010006267">
    <property type="protein sequence ID" value="KAK3744326.1"/>
    <property type="molecule type" value="Genomic_DNA"/>
</dbReference>
<reference evidence="1" key="1">
    <citation type="journal article" date="2023" name="G3 (Bethesda)">
        <title>A reference genome for the long-term kleptoplast-retaining sea slug Elysia crispata morphotype clarki.</title>
        <authorList>
            <person name="Eastman K.E."/>
            <person name="Pendleton A.L."/>
            <person name="Shaikh M.A."/>
            <person name="Suttiyut T."/>
            <person name="Ogas R."/>
            <person name="Tomko P."/>
            <person name="Gavelis G."/>
            <person name="Widhalm J.R."/>
            <person name="Wisecaver J.H."/>
        </authorList>
    </citation>
    <scope>NUCLEOTIDE SEQUENCE</scope>
    <source>
        <strain evidence="1">ECLA1</strain>
    </source>
</reference>
<keyword evidence="2" id="KW-1185">Reference proteome</keyword>